<protein>
    <recommendedName>
        <fullName evidence="3">Type III secretion protein</fullName>
    </recommendedName>
</protein>
<dbReference type="AlphaFoldDB" id="A0AAD0QTV2"/>
<name>A0AAD0QTV2_PSEDL</name>
<proteinExistence type="predicted"/>
<accession>A0AAD0QTV2</accession>
<evidence type="ECO:0000313" key="2">
    <source>
        <dbReference type="Proteomes" id="UP000256503"/>
    </source>
</evidence>
<dbReference type="Gene3D" id="1.10.287.1700">
    <property type="match status" value="1"/>
</dbReference>
<gene>
    <name evidence="1" type="ORF">DVB73_06880</name>
</gene>
<dbReference type="InterPro" id="IPR009929">
    <property type="entry name" value="T3SS_YscO"/>
</dbReference>
<sequence>MRLNRLLTLKVSRVEQSKRNASLHTSRLHMAQATLAQSRQQHRQYQQWRRDEQYRLFERYKGQVLDGRQLEQWKHANAALREKEARLARTVIEHAQAVTAAQEALFACEQQLKSDQLQVEKFTRLNLLLIAKKHKVFEYREEEELDEFRRPEVPSE</sequence>
<dbReference type="EMBL" id="CP031146">
    <property type="protein sequence ID" value="AXM95544.1"/>
    <property type="molecule type" value="Genomic_DNA"/>
</dbReference>
<evidence type="ECO:0000313" key="1">
    <source>
        <dbReference type="EMBL" id="AXM95544.1"/>
    </source>
</evidence>
<dbReference type="Pfam" id="PF07321">
    <property type="entry name" value="YscO"/>
    <property type="match status" value="1"/>
</dbReference>
<dbReference type="Proteomes" id="UP000256503">
    <property type="component" value="Chromosome"/>
</dbReference>
<dbReference type="InterPro" id="IPR053716">
    <property type="entry name" value="Flag_assembly_chemotaxis_eff"/>
</dbReference>
<reference evidence="1 2" key="1">
    <citation type="submission" date="2018-07" db="EMBL/GenBank/DDBJ databases">
        <title>Complete genome sequence of a Pseudomonas plecoglossicida strain pathogenic to the marine fish, Larimichthys crocea.</title>
        <authorList>
            <person name="Tao Z."/>
        </authorList>
    </citation>
    <scope>NUCLEOTIDE SEQUENCE [LARGE SCALE GENOMIC DNA]</scope>
    <source>
        <strain evidence="1 2">XSDHY-P</strain>
    </source>
</reference>
<evidence type="ECO:0008006" key="3">
    <source>
        <dbReference type="Google" id="ProtNLM"/>
    </source>
</evidence>
<dbReference type="GeneID" id="49613141"/>
<organism evidence="1 2">
    <name type="scientific">Pseudomonas plecoglossicida</name>
    <dbReference type="NCBI Taxonomy" id="70775"/>
    <lineage>
        <taxon>Bacteria</taxon>
        <taxon>Pseudomonadati</taxon>
        <taxon>Pseudomonadota</taxon>
        <taxon>Gammaproteobacteria</taxon>
        <taxon>Pseudomonadales</taxon>
        <taxon>Pseudomonadaceae</taxon>
        <taxon>Pseudomonas</taxon>
    </lineage>
</organism>
<dbReference type="RefSeq" id="WP_016394486.1">
    <property type="nucleotide sequence ID" value="NZ_BSOM01000021.1"/>
</dbReference>